<organism evidence="1 2">
    <name type="scientific">Methylopila jiangsuensis</name>
    <dbReference type="NCBI Taxonomy" id="586230"/>
    <lineage>
        <taxon>Bacteria</taxon>
        <taxon>Pseudomonadati</taxon>
        <taxon>Pseudomonadota</taxon>
        <taxon>Alphaproteobacteria</taxon>
        <taxon>Hyphomicrobiales</taxon>
        <taxon>Methylopilaceae</taxon>
        <taxon>Methylopila</taxon>
    </lineage>
</organism>
<evidence type="ECO:0008006" key="3">
    <source>
        <dbReference type="Google" id="ProtNLM"/>
    </source>
</evidence>
<reference evidence="1" key="1">
    <citation type="journal article" date="2014" name="Int. J. Syst. Evol. Microbiol.">
        <title>Complete genome sequence of Corynebacterium casei LMG S-19264T (=DSM 44701T), isolated from a smear-ripened cheese.</title>
        <authorList>
            <consortium name="US DOE Joint Genome Institute (JGI-PGF)"/>
            <person name="Walter F."/>
            <person name="Albersmeier A."/>
            <person name="Kalinowski J."/>
            <person name="Ruckert C."/>
        </authorList>
    </citation>
    <scope>NUCLEOTIDE SEQUENCE</scope>
    <source>
        <strain evidence="1">VKM B-2555</strain>
    </source>
</reference>
<keyword evidence="2" id="KW-1185">Reference proteome</keyword>
<proteinExistence type="predicted"/>
<dbReference type="Gene3D" id="3.40.50.300">
    <property type="entry name" value="P-loop containing nucleotide triphosphate hydrolases"/>
    <property type="match status" value="1"/>
</dbReference>
<evidence type="ECO:0000313" key="1">
    <source>
        <dbReference type="EMBL" id="GLK76182.1"/>
    </source>
</evidence>
<reference evidence="1" key="2">
    <citation type="submission" date="2023-01" db="EMBL/GenBank/DDBJ databases">
        <authorList>
            <person name="Sun Q."/>
            <person name="Evtushenko L."/>
        </authorList>
    </citation>
    <scope>NUCLEOTIDE SEQUENCE</scope>
    <source>
        <strain evidence="1">VKM B-2555</strain>
    </source>
</reference>
<accession>A0A9W6N3K9</accession>
<gene>
    <name evidence="1" type="ORF">GCM10008171_14360</name>
</gene>
<dbReference type="PIRSF" id="PIRSF034285">
    <property type="entry name" value="UCP034285"/>
    <property type="match status" value="1"/>
</dbReference>
<evidence type="ECO:0000313" key="2">
    <source>
        <dbReference type="Proteomes" id="UP001143364"/>
    </source>
</evidence>
<dbReference type="AlphaFoldDB" id="A0A9W6N3K9"/>
<dbReference type="EMBL" id="BSFK01000007">
    <property type="protein sequence ID" value="GLK76182.1"/>
    <property type="molecule type" value="Genomic_DNA"/>
</dbReference>
<name>A0A9W6N3K9_9HYPH</name>
<dbReference type="InterPro" id="IPR017026">
    <property type="entry name" value="ImuA"/>
</dbReference>
<dbReference type="Proteomes" id="UP001143364">
    <property type="component" value="Unassembled WGS sequence"/>
</dbReference>
<sequence>MAAHETTLGELRAAIAGCEQGGALRGVRLFELGAPELDAGLGGGLARGALHEVYARGAGDAAAAAGFGLGIASRAAGGRALAWVRQDLVDVETGELYGGGLAAFGLDPGRVVLVRTRNAVETLRALEEAARCAALGAAAVELWGEPGALDLRASRRLSLAARASGVTVVMIRLNASPAPSAAASRWSVAASASAPLEADAPGGPAFEAVLLRHRAGLAARSWRLEWNRDRASFIAPPLSRSLVSVPAYGQRAADSDGAWRRAG</sequence>
<comment type="caution">
    <text evidence="1">The sequence shown here is derived from an EMBL/GenBank/DDBJ whole genome shotgun (WGS) entry which is preliminary data.</text>
</comment>
<protein>
    <recommendedName>
        <fullName evidence="3">Protein ImuA</fullName>
    </recommendedName>
</protein>
<dbReference type="InterPro" id="IPR027417">
    <property type="entry name" value="P-loop_NTPase"/>
</dbReference>
<dbReference type="SUPFAM" id="SSF52540">
    <property type="entry name" value="P-loop containing nucleoside triphosphate hydrolases"/>
    <property type="match status" value="1"/>
</dbReference>